<dbReference type="STRING" id="1450538.A0A2V5HIS5"/>
<keyword evidence="3" id="KW-1185">Reference proteome</keyword>
<reference evidence="2 3" key="1">
    <citation type="submission" date="2018-02" db="EMBL/GenBank/DDBJ databases">
        <title>The genomes of Aspergillus section Nigri reveals drivers in fungal speciation.</title>
        <authorList>
            <consortium name="DOE Joint Genome Institute"/>
            <person name="Vesth T.C."/>
            <person name="Nybo J."/>
            <person name="Theobald S."/>
            <person name="Brandl J."/>
            <person name="Frisvad J.C."/>
            <person name="Nielsen K.F."/>
            <person name="Lyhne E.K."/>
            <person name="Kogle M.E."/>
            <person name="Kuo A."/>
            <person name="Riley R."/>
            <person name="Clum A."/>
            <person name="Nolan M."/>
            <person name="Lipzen A."/>
            <person name="Salamov A."/>
            <person name="Henrissat B."/>
            <person name="Wiebenga A."/>
            <person name="De vries R.P."/>
            <person name="Grigoriev I.V."/>
            <person name="Mortensen U.H."/>
            <person name="Andersen M.R."/>
            <person name="Baker S.E."/>
        </authorList>
    </citation>
    <scope>NUCLEOTIDE SEQUENCE [LARGE SCALE GENOMIC DNA]</scope>
    <source>
        <strain evidence="2 3">CBS 115571</strain>
    </source>
</reference>
<name>A0A2V5HIS5_ASPV1</name>
<evidence type="ECO:0000313" key="3">
    <source>
        <dbReference type="Proteomes" id="UP000249829"/>
    </source>
</evidence>
<accession>A0A2V5HIS5</accession>
<dbReference type="EMBL" id="KZ825114">
    <property type="protein sequence ID" value="PYI21844.1"/>
    <property type="molecule type" value="Genomic_DNA"/>
</dbReference>
<dbReference type="Proteomes" id="UP000249829">
    <property type="component" value="Unassembled WGS sequence"/>
</dbReference>
<evidence type="ECO:0000313" key="2">
    <source>
        <dbReference type="EMBL" id="PYI21844.1"/>
    </source>
</evidence>
<proteinExistence type="predicted"/>
<sequence length="450" mass="50583">MDPFSALPHELLSSISEEAADWVGLDSLIRVSPRIAALFILEGGSDQAHPDAIYLVENILRTNSMMSHRLHRFFRMCADLRSPTFSSGCNLTLAEFMAQDYSSPLSPTSVTGTVLRDMVRVAANIQRLACACLTTFLARTRAVQPIGYGRDAAGKLKGGEPYPAQEAGPPSWAEEYRVYRALWHLQLYSDVWNVSHQLDWPISELHLYLRVSDFSVPSSRPQRGPTQEGEPTGDEMRAVSECLQDICPQPNLSEPLIANLDSFYLRFWLELPDASSLRHQVPQGSNFCQANALRGFKVWSPPPLPRPEEDTCTHVLGQWDNTIPAMQKRNIGNLWFMLPMYEAYERPAMFQTASLLDPRPLLGLGLIFWDGWRLYNLGLWSASPSNWETGKNSPVVTGPDGSQVPVDYAPRLKDGRERNYRWSEFAAARLVQEAQEAQEAQEERSGLATQ</sequence>
<organism evidence="2 3">
    <name type="scientific">Aspergillus violaceofuscus (strain CBS 115571)</name>
    <dbReference type="NCBI Taxonomy" id="1450538"/>
    <lineage>
        <taxon>Eukaryota</taxon>
        <taxon>Fungi</taxon>
        <taxon>Dikarya</taxon>
        <taxon>Ascomycota</taxon>
        <taxon>Pezizomycotina</taxon>
        <taxon>Eurotiomycetes</taxon>
        <taxon>Eurotiomycetidae</taxon>
        <taxon>Eurotiales</taxon>
        <taxon>Aspergillaceae</taxon>
        <taxon>Aspergillus</taxon>
    </lineage>
</organism>
<keyword evidence="1" id="KW-0175">Coiled coil</keyword>
<dbReference type="AlphaFoldDB" id="A0A2V5HIS5"/>
<evidence type="ECO:0000256" key="1">
    <source>
        <dbReference type="SAM" id="Coils"/>
    </source>
</evidence>
<gene>
    <name evidence="2" type="ORF">BO99DRAFT_441118</name>
</gene>
<protein>
    <submittedName>
        <fullName evidence="2">Uncharacterized protein</fullName>
    </submittedName>
</protein>
<feature type="coiled-coil region" evidence="1">
    <location>
        <begin position="423"/>
        <end position="450"/>
    </location>
</feature>
<dbReference type="OMA" id="DSRPWRG"/>